<proteinExistence type="predicted"/>
<keyword evidence="1" id="KW-0732">Signal</keyword>
<dbReference type="InterPro" id="IPR035984">
    <property type="entry name" value="Acyl-CoA-binding_sf"/>
</dbReference>
<dbReference type="Proteomes" id="UP000325313">
    <property type="component" value="Unassembled WGS sequence"/>
</dbReference>
<evidence type="ECO:0000313" key="3">
    <source>
        <dbReference type="Proteomes" id="UP000325313"/>
    </source>
</evidence>
<accession>A0A5B0SBK0</accession>
<reference evidence="2 3" key="1">
    <citation type="submission" date="2019-05" db="EMBL/GenBank/DDBJ databases">
        <title>Emergence of the Ug99 lineage of the wheat stem rust pathogen through somatic hybridization.</title>
        <authorList>
            <person name="Li F."/>
            <person name="Upadhyaya N.M."/>
            <person name="Sperschneider J."/>
            <person name="Matny O."/>
            <person name="Nguyen-Phuc H."/>
            <person name="Mago R."/>
            <person name="Raley C."/>
            <person name="Miller M.E."/>
            <person name="Silverstein K.A.T."/>
            <person name="Henningsen E."/>
            <person name="Hirsch C.D."/>
            <person name="Visser B."/>
            <person name="Pretorius Z.A."/>
            <person name="Steffenson B.J."/>
            <person name="Schwessinger B."/>
            <person name="Dodds P.N."/>
            <person name="Figueroa M."/>
        </authorList>
    </citation>
    <scope>NUCLEOTIDE SEQUENCE [LARGE SCALE GENOMIC DNA]</scope>
    <source>
        <strain evidence="2 3">Ug99</strain>
    </source>
</reference>
<dbReference type="Gene3D" id="1.20.80.10">
    <property type="match status" value="1"/>
</dbReference>
<organism evidence="2 3">
    <name type="scientific">Puccinia graminis f. sp. tritici</name>
    <dbReference type="NCBI Taxonomy" id="56615"/>
    <lineage>
        <taxon>Eukaryota</taxon>
        <taxon>Fungi</taxon>
        <taxon>Dikarya</taxon>
        <taxon>Basidiomycota</taxon>
        <taxon>Pucciniomycotina</taxon>
        <taxon>Pucciniomycetes</taxon>
        <taxon>Pucciniales</taxon>
        <taxon>Pucciniaceae</taxon>
        <taxon>Puccinia</taxon>
    </lineage>
</organism>
<evidence type="ECO:0000313" key="2">
    <source>
        <dbReference type="EMBL" id="KAA1135358.1"/>
    </source>
</evidence>
<comment type="caution">
    <text evidence="2">The sequence shown here is derived from an EMBL/GenBank/DDBJ whole genome shotgun (WGS) entry which is preliminary data.</text>
</comment>
<dbReference type="AlphaFoldDB" id="A0A5B0SBK0"/>
<feature type="signal peptide" evidence="1">
    <location>
        <begin position="1"/>
        <end position="25"/>
    </location>
</feature>
<protein>
    <submittedName>
        <fullName evidence="2">Uncharacterized protein</fullName>
    </submittedName>
</protein>
<dbReference type="GO" id="GO:0000062">
    <property type="term" value="F:fatty-acyl-CoA binding"/>
    <property type="evidence" value="ECO:0007669"/>
    <property type="project" value="InterPro"/>
</dbReference>
<dbReference type="EMBL" id="VDEP01000039">
    <property type="protein sequence ID" value="KAA1135358.1"/>
    <property type="molecule type" value="Genomic_DNA"/>
</dbReference>
<dbReference type="SUPFAM" id="SSF47027">
    <property type="entry name" value="Acyl-CoA binding protein"/>
    <property type="match status" value="1"/>
</dbReference>
<sequence>MVLVSIATNLAVLSLLLATVGDVNSSRPGMMDFTGKYKWVRTSFFFLTLDTVLQMDEKRSSSQRSIVG</sequence>
<gene>
    <name evidence="2" type="ORF">PGTUg99_016730</name>
</gene>
<evidence type="ECO:0000256" key="1">
    <source>
        <dbReference type="SAM" id="SignalP"/>
    </source>
</evidence>
<feature type="chain" id="PRO_5022867893" evidence="1">
    <location>
        <begin position="26"/>
        <end position="68"/>
    </location>
</feature>
<name>A0A5B0SBK0_PUCGR</name>
<dbReference type="InterPro" id="IPR014352">
    <property type="entry name" value="FERM/acyl-CoA-bd_prot_sf"/>
</dbReference>